<dbReference type="Proteomes" id="UP000265643">
    <property type="component" value="Unassembled WGS sequence"/>
</dbReference>
<keyword evidence="2" id="KW-1185">Reference proteome</keyword>
<proteinExistence type="predicted"/>
<sequence>MELIERLKQQLSEVYGIHNEEDLLKAMEKQKPIDIGVFVREVNGIEKAG</sequence>
<gene>
    <name evidence="1" type="ORF">KGMB01110_24550</name>
</gene>
<reference evidence="2" key="1">
    <citation type="submission" date="2018-09" db="EMBL/GenBank/DDBJ databases">
        <title>Draft Genome Sequence of Mediterraneibacter sp. KCTC 15684.</title>
        <authorList>
            <person name="Kim J.S."/>
            <person name="Han K.I."/>
            <person name="Suh M.K."/>
            <person name="Lee K.C."/>
            <person name="Eom M.K."/>
            <person name="Lee J.H."/>
            <person name="Park S.H."/>
            <person name="Kang S.W."/>
            <person name="Park J.E."/>
            <person name="Oh B.S."/>
            <person name="Yu S.Y."/>
            <person name="Choi S.H."/>
            <person name="Lee D.H."/>
            <person name="Yoon H."/>
            <person name="Kim B."/>
            <person name="Yang S.J."/>
            <person name="Lee J.S."/>
        </authorList>
    </citation>
    <scope>NUCLEOTIDE SEQUENCE [LARGE SCALE GENOMIC DNA]</scope>
    <source>
        <strain evidence="2">KCTC 15684</strain>
    </source>
</reference>
<accession>A0A391PDV1</accession>
<protein>
    <submittedName>
        <fullName evidence="1">Uncharacterized protein</fullName>
    </submittedName>
</protein>
<dbReference type="RefSeq" id="WP_156085445.1">
    <property type="nucleotide sequence ID" value="NZ_BHGK01000001.1"/>
</dbReference>
<dbReference type="AlphaFoldDB" id="A0A391PDV1"/>
<evidence type="ECO:0000313" key="1">
    <source>
        <dbReference type="EMBL" id="GCA68019.1"/>
    </source>
</evidence>
<comment type="caution">
    <text evidence="1">The sequence shown here is derived from an EMBL/GenBank/DDBJ whole genome shotgun (WGS) entry which is preliminary data.</text>
</comment>
<evidence type="ECO:0000313" key="2">
    <source>
        <dbReference type="Proteomes" id="UP000265643"/>
    </source>
</evidence>
<name>A0A391PDV1_9FIRM</name>
<organism evidence="1 2">
    <name type="scientific">Mediterraneibacter butyricigenes</name>
    <dbReference type="NCBI Taxonomy" id="2316025"/>
    <lineage>
        <taxon>Bacteria</taxon>
        <taxon>Bacillati</taxon>
        <taxon>Bacillota</taxon>
        <taxon>Clostridia</taxon>
        <taxon>Lachnospirales</taxon>
        <taxon>Lachnospiraceae</taxon>
        <taxon>Mediterraneibacter</taxon>
    </lineage>
</organism>
<dbReference type="EMBL" id="BHGK01000001">
    <property type="protein sequence ID" value="GCA68019.1"/>
    <property type="molecule type" value="Genomic_DNA"/>
</dbReference>